<dbReference type="Proteomes" id="UP001595526">
    <property type="component" value="Unassembled WGS sequence"/>
</dbReference>
<keyword evidence="2" id="KW-0732">Signal</keyword>
<comment type="caution">
    <text evidence="3">The sequence shown here is derived from an EMBL/GenBank/DDBJ whole genome shotgun (WGS) entry which is preliminary data.</text>
</comment>
<dbReference type="EMBL" id="JBHRTA010000055">
    <property type="protein sequence ID" value="MFC3199516.1"/>
    <property type="molecule type" value="Genomic_DNA"/>
</dbReference>
<dbReference type="RefSeq" id="WP_379025222.1">
    <property type="nucleotide sequence ID" value="NZ_JBHRTA010000055.1"/>
</dbReference>
<keyword evidence="1" id="KW-0175">Coiled coil</keyword>
<gene>
    <name evidence="3" type="ORF">ACFOET_18005</name>
</gene>
<evidence type="ECO:0000313" key="3">
    <source>
        <dbReference type="EMBL" id="MFC3199516.1"/>
    </source>
</evidence>
<evidence type="ECO:0000313" key="4">
    <source>
        <dbReference type="Proteomes" id="UP001595526"/>
    </source>
</evidence>
<feature type="chain" id="PRO_5045140895" evidence="2">
    <location>
        <begin position="20"/>
        <end position="288"/>
    </location>
</feature>
<sequence>MKKITLLFFYVMLFVASKAQNTFPSTGNVGIGTTSPAKKLDVIGAVKSNQLAFPLVNYNFSAAPRTQLESMSIKLFDDYHTRRPGGSSPDNNNYGTLLAIYGYNSHWESNIYIGASTKKMYFRTSTWSGGSNEHGITGAFHDWRTILDSRSDLKSTGRLLLTGSGNHYIQHGNIGIGTTTPSERLSVNGNIRAKEVKVEMANWPDYVFQGDYRLLSLADLEAYINENGHLPGMPTAKEVEADGLALAEMNRRLLEKVEELTLHIINLNRTSELQNKEIAELKSAMKQR</sequence>
<protein>
    <submittedName>
        <fullName evidence="3">Uncharacterized protein</fullName>
    </submittedName>
</protein>
<reference evidence="4" key="1">
    <citation type="journal article" date="2019" name="Int. J. Syst. Evol. Microbiol.">
        <title>The Global Catalogue of Microorganisms (GCM) 10K type strain sequencing project: providing services to taxonomists for standard genome sequencing and annotation.</title>
        <authorList>
            <consortium name="The Broad Institute Genomics Platform"/>
            <consortium name="The Broad Institute Genome Sequencing Center for Infectious Disease"/>
            <person name="Wu L."/>
            <person name="Ma J."/>
        </authorList>
    </citation>
    <scope>NUCLEOTIDE SEQUENCE [LARGE SCALE GENOMIC DNA]</scope>
    <source>
        <strain evidence="4">KCTC 52416</strain>
    </source>
</reference>
<name>A0ABV7JND3_9SPHI</name>
<organism evidence="3 4">
    <name type="scientific">Parapedobacter deserti</name>
    <dbReference type="NCBI Taxonomy" id="1912957"/>
    <lineage>
        <taxon>Bacteria</taxon>
        <taxon>Pseudomonadati</taxon>
        <taxon>Bacteroidota</taxon>
        <taxon>Sphingobacteriia</taxon>
        <taxon>Sphingobacteriales</taxon>
        <taxon>Sphingobacteriaceae</taxon>
        <taxon>Parapedobacter</taxon>
    </lineage>
</organism>
<evidence type="ECO:0000256" key="2">
    <source>
        <dbReference type="SAM" id="SignalP"/>
    </source>
</evidence>
<feature type="signal peptide" evidence="2">
    <location>
        <begin position="1"/>
        <end position="19"/>
    </location>
</feature>
<proteinExistence type="predicted"/>
<evidence type="ECO:0000256" key="1">
    <source>
        <dbReference type="SAM" id="Coils"/>
    </source>
</evidence>
<keyword evidence="4" id="KW-1185">Reference proteome</keyword>
<feature type="coiled-coil region" evidence="1">
    <location>
        <begin position="250"/>
        <end position="284"/>
    </location>
</feature>
<accession>A0ABV7JND3</accession>